<comment type="catalytic activity">
    <reaction evidence="1 6">
        <text>Thiol-dependent hydrolysis of ester, thioester, amide, peptide and isopeptide bonds formed by the C-terminal Gly of ubiquitin (a 76-residue protein attached to proteins as an intracellular targeting signal).</text>
        <dbReference type="EC" id="3.4.19.12"/>
    </reaction>
</comment>
<dbReference type="PROSITE" id="PS00972">
    <property type="entry name" value="USP_1"/>
    <property type="match status" value="1"/>
</dbReference>
<sequence>MPQVNVIVKWKGEDHKLEVETDDSVEVVKIQLYTMTGVQPERQKLLFKGKTLTENTVLNSLNIKEMMGTPGELPKEPENKTLFIEDMSDKQLAETLKLPSGLQNLGNTCYLNSTLQCLRAMPELQESLNRFTSGSTDADNLTASLRDLYRNLNQTTEDAAPYHFLQILRTAYPQFAQRNPNGYMQQDAEECWTQIVSSLKQANIPVPNQVSGSSSETSSTEGSFIDRYMTGEFTSILKCIDAPEEEEVVIKENFMKLNCHISVIVNYMQNGIMMALDEKIEKNSPTLGRMANYSKTSRISRLPSYLTVQFVRFFWKAEQNVKSKILRKVKFPIELDATDFCTDELKNKILPLKNRLREFEKERESSKNKAKLAINNDQDIVNSNNDETANIEELKKLIDPDLEKDVGANVSGLYDLCAVLTHTGRSADSGHYIGWVRKENSEDWIQYDDDRVKPVTQEEILKLEGGGDKQFIYL</sequence>
<feature type="domain" description="USP" evidence="9">
    <location>
        <begin position="100"/>
        <end position="474"/>
    </location>
</feature>
<dbReference type="InterPro" id="IPR001394">
    <property type="entry name" value="Peptidase_C19_UCH"/>
</dbReference>
<evidence type="ECO:0000256" key="1">
    <source>
        <dbReference type="ARBA" id="ARBA00000707"/>
    </source>
</evidence>
<dbReference type="PROSITE" id="PS50235">
    <property type="entry name" value="USP_3"/>
    <property type="match status" value="1"/>
</dbReference>
<dbReference type="SUPFAM" id="SSF54236">
    <property type="entry name" value="Ubiquitin-like"/>
    <property type="match status" value="1"/>
</dbReference>
<dbReference type="PANTHER" id="PTHR43982:SF1">
    <property type="entry name" value="UBIQUITIN CARBOXYL-TERMINAL HYDROLASE 14"/>
    <property type="match status" value="1"/>
</dbReference>
<feature type="domain" description="Ubiquitin-like" evidence="8">
    <location>
        <begin position="4"/>
        <end position="65"/>
    </location>
</feature>
<accession>A0A397TGK6</accession>
<dbReference type="GO" id="GO:0004843">
    <property type="term" value="F:cysteine-type deubiquitinase activity"/>
    <property type="evidence" value="ECO:0007669"/>
    <property type="project" value="UniProtKB-UniRule"/>
</dbReference>
<dbReference type="InterPro" id="IPR029071">
    <property type="entry name" value="Ubiquitin-like_domsf"/>
</dbReference>
<dbReference type="PROSITE" id="PS50053">
    <property type="entry name" value="UBIQUITIN_2"/>
    <property type="match status" value="1"/>
</dbReference>
<dbReference type="CDD" id="cd02657">
    <property type="entry name" value="Peptidase_C19A"/>
    <property type="match status" value="1"/>
</dbReference>
<gene>
    <name evidence="10" type="ORF">C1645_796343</name>
</gene>
<name>A0A397TGK6_9GLOM</name>
<comment type="caution">
    <text evidence="10">The sequence shown here is derived from an EMBL/GenBank/DDBJ whole genome shotgun (WGS) entry which is preliminary data.</text>
</comment>
<dbReference type="GO" id="GO:0043161">
    <property type="term" value="P:proteasome-mediated ubiquitin-dependent protein catabolic process"/>
    <property type="evidence" value="ECO:0007669"/>
    <property type="project" value="InterPro"/>
</dbReference>
<proteinExistence type="inferred from homology"/>
<evidence type="ECO:0000256" key="2">
    <source>
        <dbReference type="ARBA" id="ARBA00022670"/>
    </source>
</evidence>
<evidence type="ECO:0000313" key="10">
    <source>
        <dbReference type="EMBL" id="RIA95527.1"/>
    </source>
</evidence>
<keyword evidence="3 6" id="KW-0833">Ubl conjugation pathway</keyword>
<protein>
    <recommendedName>
        <fullName evidence="6">Ubiquitin carboxyl-terminal hydrolase</fullName>
        <ecNumber evidence="6">3.4.19.12</ecNumber>
    </recommendedName>
</protein>
<dbReference type="GO" id="GO:0016579">
    <property type="term" value="P:protein deubiquitination"/>
    <property type="evidence" value="ECO:0007669"/>
    <property type="project" value="InterPro"/>
</dbReference>
<keyword evidence="5 6" id="KW-0788">Thiol protease</keyword>
<dbReference type="GO" id="GO:0061136">
    <property type="term" value="P:regulation of proteasomal protein catabolic process"/>
    <property type="evidence" value="ECO:0007669"/>
    <property type="project" value="TreeGrafter"/>
</dbReference>
<reference evidence="10 11" key="1">
    <citation type="submission" date="2018-06" db="EMBL/GenBank/DDBJ databases">
        <title>Comparative genomics reveals the genomic features of Rhizophagus irregularis, R. cerebriforme, R. diaphanum and Gigaspora rosea, and their symbiotic lifestyle signature.</title>
        <authorList>
            <person name="Morin E."/>
            <person name="San Clemente H."/>
            <person name="Chen E.C.H."/>
            <person name="De La Providencia I."/>
            <person name="Hainaut M."/>
            <person name="Kuo A."/>
            <person name="Kohler A."/>
            <person name="Murat C."/>
            <person name="Tang N."/>
            <person name="Roy S."/>
            <person name="Loubradou J."/>
            <person name="Henrissat B."/>
            <person name="Grigoriev I.V."/>
            <person name="Corradi N."/>
            <person name="Roux C."/>
            <person name="Martin F.M."/>
        </authorList>
    </citation>
    <scope>NUCLEOTIDE SEQUENCE [LARGE SCALE GENOMIC DNA]</scope>
    <source>
        <strain evidence="10 11">DAOM 227022</strain>
    </source>
</reference>
<dbReference type="InterPro" id="IPR028889">
    <property type="entry name" value="USP"/>
</dbReference>
<dbReference type="GO" id="GO:0070628">
    <property type="term" value="F:proteasome binding"/>
    <property type="evidence" value="ECO:0007669"/>
    <property type="project" value="TreeGrafter"/>
</dbReference>
<dbReference type="EMBL" id="QKYT01000060">
    <property type="protein sequence ID" value="RIA95527.1"/>
    <property type="molecule type" value="Genomic_DNA"/>
</dbReference>
<dbReference type="InterPro" id="IPR044635">
    <property type="entry name" value="UBP14-like"/>
</dbReference>
<dbReference type="EC" id="3.4.19.12" evidence="6"/>
<dbReference type="InterPro" id="IPR000626">
    <property type="entry name" value="Ubiquitin-like_dom"/>
</dbReference>
<keyword evidence="4 6" id="KW-0378">Hydrolase</keyword>
<dbReference type="SUPFAM" id="SSF54001">
    <property type="entry name" value="Cysteine proteinases"/>
    <property type="match status" value="1"/>
</dbReference>
<dbReference type="STRING" id="658196.A0A397TGK6"/>
<evidence type="ECO:0000256" key="4">
    <source>
        <dbReference type="ARBA" id="ARBA00022801"/>
    </source>
</evidence>
<organism evidence="10 11">
    <name type="scientific">Glomus cerebriforme</name>
    <dbReference type="NCBI Taxonomy" id="658196"/>
    <lineage>
        <taxon>Eukaryota</taxon>
        <taxon>Fungi</taxon>
        <taxon>Fungi incertae sedis</taxon>
        <taxon>Mucoromycota</taxon>
        <taxon>Glomeromycotina</taxon>
        <taxon>Glomeromycetes</taxon>
        <taxon>Glomerales</taxon>
        <taxon>Glomeraceae</taxon>
        <taxon>Glomus</taxon>
    </lineage>
</organism>
<dbReference type="PROSITE" id="PS00973">
    <property type="entry name" value="USP_2"/>
    <property type="match status" value="1"/>
</dbReference>
<dbReference type="Gene3D" id="3.90.70.10">
    <property type="entry name" value="Cysteine proteinases"/>
    <property type="match status" value="1"/>
</dbReference>
<dbReference type="PANTHER" id="PTHR43982">
    <property type="entry name" value="UBIQUITIN CARBOXYL-TERMINAL HYDROLASE"/>
    <property type="match status" value="1"/>
</dbReference>
<evidence type="ECO:0000313" key="11">
    <source>
        <dbReference type="Proteomes" id="UP000265703"/>
    </source>
</evidence>
<comment type="similarity">
    <text evidence="6">Belongs to the peptidase C19 family.</text>
</comment>
<feature type="coiled-coil region" evidence="7">
    <location>
        <begin position="342"/>
        <end position="376"/>
    </location>
</feature>
<dbReference type="SMART" id="SM00213">
    <property type="entry name" value="UBQ"/>
    <property type="match status" value="1"/>
</dbReference>
<evidence type="ECO:0000256" key="5">
    <source>
        <dbReference type="ARBA" id="ARBA00022807"/>
    </source>
</evidence>
<dbReference type="AlphaFoldDB" id="A0A397TGK6"/>
<dbReference type="InterPro" id="IPR038765">
    <property type="entry name" value="Papain-like_cys_pep_sf"/>
</dbReference>
<evidence type="ECO:0000256" key="7">
    <source>
        <dbReference type="SAM" id="Coils"/>
    </source>
</evidence>
<keyword evidence="2 6" id="KW-0645">Protease</keyword>
<dbReference type="Gene3D" id="3.10.20.90">
    <property type="entry name" value="Phosphatidylinositol 3-kinase Catalytic Subunit, Chain A, domain 1"/>
    <property type="match status" value="1"/>
</dbReference>
<keyword evidence="11" id="KW-1185">Reference proteome</keyword>
<dbReference type="Proteomes" id="UP000265703">
    <property type="component" value="Unassembled WGS sequence"/>
</dbReference>
<dbReference type="OrthoDB" id="333239at2759"/>
<keyword evidence="7" id="KW-0175">Coiled coil</keyword>
<dbReference type="Pfam" id="PF00240">
    <property type="entry name" value="ubiquitin"/>
    <property type="match status" value="1"/>
</dbReference>
<dbReference type="Pfam" id="PF00443">
    <property type="entry name" value="UCH"/>
    <property type="match status" value="1"/>
</dbReference>
<evidence type="ECO:0000256" key="6">
    <source>
        <dbReference type="RuleBase" id="RU366025"/>
    </source>
</evidence>
<evidence type="ECO:0000259" key="9">
    <source>
        <dbReference type="PROSITE" id="PS50235"/>
    </source>
</evidence>
<dbReference type="InterPro" id="IPR018200">
    <property type="entry name" value="USP_CS"/>
</dbReference>
<evidence type="ECO:0000259" key="8">
    <source>
        <dbReference type="PROSITE" id="PS50053"/>
    </source>
</evidence>
<evidence type="ECO:0000256" key="3">
    <source>
        <dbReference type="ARBA" id="ARBA00022786"/>
    </source>
</evidence>